<dbReference type="OrthoDB" id="8433438at2"/>
<evidence type="ECO:0000313" key="6">
    <source>
        <dbReference type="EMBL" id="ROU02921.1"/>
    </source>
</evidence>
<keyword evidence="1" id="KW-0678">Repressor</keyword>
<dbReference type="GO" id="GO:0003700">
    <property type="term" value="F:DNA-binding transcription factor activity"/>
    <property type="evidence" value="ECO:0007669"/>
    <property type="project" value="TreeGrafter"/>
</dbReference>
<name>A0A3N2R6B8_9RHOB</name>
<dbReference type="PANTHER" id="PTHR30146:SF95">
    <property type="entry name" value="RIBOSE OPERON REPRESSOR"/>
    <property type="match status" value="1"/>
</dbReference>
<protein>
    <submittedName>
        <fullName evidence="6">LacI family DNA-binding transcriptional regulator</fullName>
    </submittedName>
</protein>
<dbReference type="Pfam" id="PF00356">
    <property type="entry name" value="LacI"/>
    <property type="match status" value="1"/>
</dbReference>
<proteinExistence type="predicted"/>
<dbReference type="CDD" id="cd01392">
    <property type="entry name" value="HTH_LacI"/>
    <property type="match status" value="1"/>
</dbReference>
<dbReference type="Proteomes" id="UP000268016">
    <property type="component" value="Unassembled WGS sequence"/>
</dbReference>
<dbReference type="EMBL" id="RDRB01000003">
    <property type="protein sequence ID" value="ROU02921.1"/>
    <property type="molecule type" value="Genomic_DNA"/>
</dbReference>
<dbReference type="SUPFAM" id="SSF53822">
    <property type="entry name" value="Periplasmic binding protein-like I"/>
    <property type="match status" value="1"/>
</dbReference>
<evidence type="ECO:0000259" key="5">
    <source>
        <dbReference type="PROSITE" id="PS50932"/>
    </source>
</evidence>
<dbReference type="GO" id="GO:0000976">
    <property type="term" value="F:transcription cis-regulatory region binding"/>
    <property type="evidence" value="ECO:0007669"/>
    <property type="project" value="TreeGrafter"/>
</dbReference>
<evidence type="ECO:0000313" key="7">
    <source>
        <dbReference type="Proteomes" id="UP000268016"/>
    </source>
</evidence>
<feature type="domain" description="HTH lacI-type" evidence="5">
    <location>
        <begin position="6"/>
        <end position="60"/>
    </location>
</feature>
<dbReference type="SMART" id="SM00354">
    <property type="entry name" value="HTH_LACI"/>
    <property type="match status" value="1"/>
</dbReference>
<dbReference type="InterPro" id="IPR028082">
    <property type="entry name" value="Peripla_BP_I"/>
</dbReference>
<evidence type="ECO:0000256" key="2">
    <source>
        <dbReference type="ARBA" id="ARBA00023015"/>
    </source>
</evidence>
<dbReference type="InterPro" id="IPR046335">
    <property type="entry name" value="LacI/GalR-like_sensor"/>
</dbReference>
<gene>
    <name evidence="6" type="ORF">EAT49_06370</name>
</gene>
<evidence type="ECO:0000256" key="4">
    <source>
        <dbReference type="ARBA" id="ARBA00023163"/>
    </source>
</evidence>
<accession>A0A3N2R6B8</accession>
<keyword evidence="4" id="KW-0804">Transcription</keyword>
<dbReference type="AlphaFoldDB" id="A0A3N2R6B8"/>
<evidence type="ECO:0000256" key="1">
    <source>
        <dbReference type="ARBA" id="ARBA00022491"/>
    </source>
</evidence>
<reference evidence="6 7" key="1">
    <citation type="submission" date="2018-10" db="EMBL/GenBank/DDBJ databases">
        <title>Histidinibacterium lentulum gen. nov., sp. nov., a marine bacterium from the culture broth of Picochlorum sp. 122.</title>
        <authorList>
            <person name="Wang G."/>
        </authorList>
    </citation>
    <scope>NUCLEOTIDE SEQUENCE [LARGE SCALE GENOMIC DNA]</scope>
    <source>
        <strain evidence="6 7">B17</strain>
    </source>
</reference>
<dbReference type="Pfam" id="PF13377">
    <property type="entry name" value="Peripla_BP_3"/>
    <property type="match status" value="1"/>
</dbReference>
<keyword evidence="7" id="KW-1185">Reference proteome</keyword>
<evidence type="ECO:0000256" key="3">
    <source>
        <dbReference type="ARBA" id="ARBA00023125"/>
    </source>
</evidence>
<dbReference type="InterPro" id="IPR010982">
    <property type="entry name" value="Lambda_DNA-bd_dom_sf"/>
</dbReference>
<dbReference type="RefSeq" id="WP_123641472.1">
    <property type="nucleotide sequence ID" value="NZ_ML119083.1"/>
</dbReference>
<dbReference type="PANTHER" id="PTHR30146">
    <property type="entry name" value="LACI-RELATED TRANSCRIPTIONAL REPRESSOR"/>
    <property type="match status" value="1"/>
</dbReference>
<organism evidence="6 7">
    <name type="scientific">Histidinibacterium lentulum</name>
    <dbReference type="NCBI Taxonomy" id="2480588"/>
    <lineage>
        <taxon>Bacteria</taxon>
        <taxon>Pseudomonadati</taxon>
        <taxon>Pseudomonadota</taxon>
        <taxon>Alphaproteobacteria</taxon>
        <taxon>Rhodobacterales</taxon>
        <taxon>Paracoccaceae</taxon>
        <taxon>Histidinibacterium</taxon>
    </lineage>
</organism>
<dbReference type="CDD" id="cd06278">
    <property type="entry name" value="PBP1_LacI-like"/>
    <property type="match status" value="1"/>
</dbReference>
<dbReference type="InterPro" id="IPR000843">
    <property type="entry name" value="HTH_LacI"/>
</dbReference>
<dbReference type="Gene3D" id="1.10.260.40">
    <property type="entry name" value="lambda repressor-like DNA-binding domains"/>
    <property type="match status" value="1"/>
</dbReference>
<sequence length="340" mass="36282">MRGRKITSADVAARAGVSQSAVSRVFTPGASASPRTVQKVRKAAAELGYRPNVIARTMASGRSRIIGLVVAYLDNYFYPEALEKLSKLLQDRGYHVLLFMASQTAENVDDIVERILDHQVDGIVAASAGLGSELSARCRAAGVPVVLFNRSQDDPSLSAVTSDNVAGGRRVAEFLLAGGHGRIAYIAGWEGASTQRDREFGFLAGLARGGAALHSRAAGEFRLETARTAARVLFAGPDRPDAVFVANDHMAFGVMDVLRHELGLSVPGDVSVVGYDDVPPAAWPAYDLTTVRQAATRMVAETVAILIDQIEQACDEPRRIAISADLRVRGSARVPAGWSR</sequence>
<comment type="caution">
    <text evidence="6">The sequence shown here is derived from an EMBL/GenBank/DDBJ whole genome shotgun (WGS) entry which is preliminary data.</text>
</comment>
<keyword evidence="2" id="KW-0805">Transcription regulation</keyword>
<dbReference type="PROSITE" id="PS50932">
    <property type="entry name" value="HTH_LACI_2"/>
    <property type="match status" value="1"/>
</dbReference>
<keyword evidence="3 6" id="KW-0238">DNA-binding</keyword>
<dbReference type="SUPFAM" id="SSF47413">
    <property type="entry name" value="lambda repressor-like DNA-binding domains"/>
    <property type="match status" value="1"/>
</dbReference>
<dbReference type="Gene3D" id="3.40.50.2300">
    <property type="match status" value="2"/>
</dbReference>